<proteinExistence type="predicted"/>
<sequence>MIGRLLLAVIVALAALAEIQVAAQRREPRCPNPPVDGWPELTGCDFGIVRDVCGKPSCAVGPGGMCKYKRFRASNCGEGTFCHCSRCMGCSLHNYNCFETTCVFAMASR</sequence>
<dbReference type="InterPro" id="IPR010850">
    <property type="entry name" value="Neuroparsin"/>
</dbReference>
<name>A0ABP1PP19_9HEXA</name>
<evidence type="ECO:0000313" key="2">
    <source>
        <dbReference type="EMBL" id="CAL8072380.1"/>
    </source>
</evidence>
<reference evidence="2 3" key="1">
    <citation type="submission" date="2024-08" db="EMBL/GenBank/DDBJ databases">
        <authorList>
            <person name="Cucini C."/>
            <person name="Frati F."/>
        </authorList>
    </citation>
    <scope>NUCLEOTIDE SEQUENCE [LARGE SCALE GENOMIC DNA]</scope>
</reference>
<protein>
    <recommendedName>
        <fullName evidence="4">Neuroparsin-A</fullName>
    </recommendedName>
</protein>
<gene>
    <name evidence="2" type="ORF">ODALV1_LOCUS2140</name>
</gene>
<dbReference type="Pfam" id="PF07327">
    <property type="entry name" value="Neuroparsin"/>
    <property type="match status" value="1"/>
</dbReference>
<keyword evidence="3" id="KW-1185">Reference proteome</keyword>
<dbReference type="EMBL" id="CAXLJM020000007">
    <property type="protein sequence ID" value="CAL8072380.1"/>
    <property type="molecule type" value="Genomic_DNA"/>
</dbReference>
<evidence type="ECO:0000256" key="1">
    <source>
        <dbReference type="SAM" id="SignalP"/>
    </source>
</evidence>
<accession>A0ABP1PP19</accession>
<evidence type="ECO:0008006" key="4">
    <source>
        <dbReference type="Google" id="ProtNLM"/>
    </source>
</evidence>
<dbReference type="Proteomes" id="UP001642540">
    <property type="component" value="Unassembled WGS sequence"/>
</dbReference>
<feature type="chain" id="PRO_5046805937" description="Neuroparsin-A" evidence="1">
    <location>
        <begin position="24"/>
        <end position="109"/>
    </location>
</feature>
<feature type="signal peptide" evidence="1">
    <location>
        <begin position="1"/>
        <end position="23"/>
    </location>
</feature>
<evidence type="ECO:0000313" key="3">
    <source>
        <dbReference type="Proteomes" id="UP001642540"/>
    </source>
</evidence>
<organism evidence="2 3">
    <name type="scientific">Orchesella dallaii</name>
    <dbReference type="NCBI Taxonomy" id="48710"/>
    <lineage>
        <taxon>Eukaryota</taxon>
        <taxon>Metazoa</taxon>
        <taxon>Ecdysozoa</taxon>
        <taxon>Arthropoda</taxon>
        <taxon>Hexapoda</taxon>
        <taxon>Collembola</taxon>
        <taxon>Entomobryomorpha</taxon>
        <taxon>Entomobryoidea</taxon>
        <taxon>Orchesellidae</taxon>
        <taxon>Orchesellinae</taxon>
        <taxon>Orchesella</taxon>
    </lineage>
</organism>
<comment type="caution">
    <text evidence="2">The sequence shown here is derived from an EMBL/GenBank/DDBJ whole genome shotgun (WGS) entry which is preliminary data.</text>
</comment>
<keyword evidence="1" id="KW-0732">Signal</keyword>